<dbReference type="PANTHER" id="PTHR47019">
    <property type="entry name" value="LIPID II FLIPPASE MURJ"/>
    <property type="match status" value="1"/>
</dbReference>
<evidence type="ECO:0000256" key="1">
    <source>
        <dbReference type="ARBA" id="ARBA00004651"/>
    </source>
</evidence>
<keyword evidence="10" id="KW-1185">Reference proteome</keyword>
<dbReference type="Pfam" id="PF03023">
    <property type="entry name" value="MurJ"/>
    <property type="match status" value="1"/>
</dbReference>
<feature type="transmembrane region" description="Helical" evidence="8">
    <location>
        <begin position="389"/>
        <end position="409"/>
    </location>
</feature>
<dbReference type="RefSeq" id="WP_227425080.1">
    <property type="nucleotide sequence ID" value="NZ_CP071868.1"/>
</dbReference>
<accession>A0A8A4ZJN5</accession>
<evidence type="ECO:0000256" key="2">
    <source>
        <dbReference type="ARBA" id="ARBA00022475"/>
    </source>
</evidence>
<dbReference type="Proteomes" id="UP000663937">
    <property type="component" value="Chromosome"/>
</dbReference>
<feature type="transmembrane region" description="Helical" evidence="8">
    <location>
        <begin position="484"/>
        <end position="506"/>
    </location>
</feature>
<dbReference type="KEGG" id="psic:J4E96_07130"/>
<feature type="transmembrane region" description="Helical" evidence="8">
    <location>
        <begin position="263"/>
        <end position="285"/>
    </location>
</feature>
<dbReference type="GO" id="GO:0009252">
    <property type="term" value="P:peptidoglycan biosynthetic process"/>
    <property type="evidence" value="ECO:0007669"/>
    <property type="project" value="UniProtKB-KW"/>
</dbReference>
<keyword evidence="2" id="KW-1003">Cell membrane</keyword>
<dbReference type="AlphaFoldDB" id="A0A8A4ZJN5"/>
<feature type="transmembrane region" description="Helical" evidence="8">
    <location>
        <begin position="64"/>
        <end position="83"/>
    </location>
</feature>
<feature type="transmembrane region" description="Helical" evidence="8">
    <location>
        <begin position="218"/>
        <end position="242"/>
    </location>
</feature>
<evidence type="ECO:0000256" key="4">
    <source>
        <dbReference type="ARBA" id="ARBA00022960"/>
    </source>
</evidence>
<sequence length="569" mass="56865">MSGPASTRPLRRTLSGLAGAAALIALITIAARVVGFGRWLAQSASVGANATGTAYGTANLLPNVLFEVVAGGALAGAIVPLLAGPLAKNLRGDVDRISSALLTWALAVLLPMSVLLALLARPLVALLIPAARPDADPAVTQATVDLAGQLLVVFAPQIVLYGIGVVLTGILQAQRRFVWPAAAPLASSAVVIASYLVFHSIAGGSVNDPAALTPEAVAWLAWGTTAGVAAMSLPLLIPVLHSGVTLRPTFAFPSGVGVRARRLALAGVGGLLAQQAAVLVTVKLANSRGELGGTLNIFQYSQAVYFLPYAVLAVPLATAAFPRLAEHAATGDLKRYARLVATSTRAVLLVSAAGAASLAAAAPAVTFVFSAVDASNDTAALAAMEPTLVWLAPGLLGYALIFQLSRVLFALERGRAAVLAVVTGWLAVVVASVVAVLALTADGPSGADALRGLAIGNTIGMTVAGVVLLVAVRRSAGPAALAGVPRTLLVAGASAALGALGGRWVVDSVLDLTGSNAASAIVSALGGAALSVLVVVAATWFADRTTILGALAADRPGTRGQTGPGARRG</sequence>
<dbReference type="GO" id="GO:0008360">
    <property type="term" value="P:regulation of cell shape"/>
    <property type="evidence" value="ECO:0007669"/>
    <property type="project" value="UniProtKB-KW"/>
</dbReference>
<keyword evidence="3 8" id="KW-0812">Transmembrane</keyword>
<evidence type="ECO:0000313" key="9">
    <source>
        <dbReference type="EMBL" id="QTE30716.1"/>
    </source>
</evidence>
<feature type="transmembrane region" description="Helical" evidence="8">
    <location>
        <begin position="305"/>
        <end position="325"/>
    </location>
</feature>
<evidence type="ECO:0000256" key="7">
    <source>
        <dbReference type="ARBA" id="ARBA00023136"/>
    </source>
</evidence>
<evidence type="ECO:0000313" key="10">
    <source>
        <dbReference type="Proteomes" id="UP000663937"/>
    </source>
</evidence>
<protein>
    <submittedName>
        <fullName evidence="9">Virulence factor MviN</fullName>
    </submittedName>
</protein>
<feature type="transmembrane region" description="Helical" evidence="8">
    <location>
        <begin position="177"/>
        <end position="198"/>
    </location>
</feature>
<dbReference type="PANTHER" id="PTHR47019:SF1">
    <property type="entry name" value="LIPID II FLIPPASE MURJ"/>
    <property type="match status" value="1"/>
</dbReference>
<keyword evidence="4" id="KW-0133">Cell shape</keyword>
<proteinExistence type="predicted"/>
<reference evidence="9" key="1">
    <citation type="submission" date="2021-03" db="EMBL/GenBank/DDBJ databases">
        <title>Pengzhenrongella sicca gen. nov., sp. nov., a new member of suborder Micrococcineae isolated from High-Arctic tundra soil.</title>
        <authorList>
            <person name="Peng F."/>
        </authorList>
    </citation>
    <scope>NUCLEOTIDE SEQUENCE</scope>
    <source>
        <strain evidence="9">LRZ-2</strain>
    </source>
</reference>
<gene>
    <name evidence="9" type="ORF">J4E96_07130</name>
</gene>
<dbReference type="GO" id="GO:0005886">
    <property type="term" value="C:plasma membrane"/>
    <property type="evidence" value="ECO:0007669"/>
    <property type="project" value="UniProtKB-SubCell"/>
</dbReference>
<evidence type="ECO:0000256" key="5">
    <source>
        <dbReference type="ARBA" id="ARBA00022984"/>
    </source>
</evidence>
<feature type="transmembrane region" description="Helical" evidence="8">
    <location>
        <begin position="104"/>
        <end position="128"/>
    </location>
</feature>
<dbReference type="PRINTS" id="PR01806">
    <property type="entry name" value="VIRFACTRMVIN"/>
</dbReference>
<dbReference type="InterPro" id="IPR051050">
    <property type="entry name" value="Lipid_II_flippase_MurJ/MviN"/>
</dbReference>
<comment type="subcellular location">
    <subcellularLocation>
        <location evidence="1">Cell membrane</location>
        <topology evidence="1">Multi-pass membrane protein</topology>
    </subcellularLocation>
</comment>
<feature type="transmembrane region" description="Helical" evidence="8">
    <location>
        <begin position="518"/>
        <end position="542"/>
    </location>
</feature>
<feature type="transmembrane region" description="Helical" evidence="8">
    <location>
        <begin position="416"/>
        <end position="441"/>
    </location>
</feature>
<dbReference type="GO" id="GO:0034204">
    <property type="term" value="P:lipid translocation"/>
    <property type="evidence" value="ECO:0007669"/>
    <property type="project" value="TreeGrafter"/>
</dbReference>
<keyword evidence="7 8" id="KW-0472">Membrane</keyword>
<organism evidence="9 10">
    <name type="scientific">Pengzhenrongella sicca</name>
    <dbReference type="NCBI Taxonomy" id="2819238"/>
    <lineage>
        <taxon>Bacteria</taxon>
        <taxon>Bacillati</taxon>
        <taxon>Actinomycetota</taxon>
        <taxon>Actinomycetes</taxon>
        <taxon>Micrococcales</taxon>
        <taxon>Pengzhenrongella</taxon>
    </lineage>
</organism>
<feature type="transmembrane region" description="Helical" evidence="8">
    <location>
        <begin position="148"/>
        <end position="170"/>
    </location>
</feature>
<evidence type="ECO:0000256" key="6">
    <source>
        <dbReference type="ARBA" id="ARBA00022989"/>
    </source>
</evidence>
<keyword evidence="5" id="KW-0573">Peptidoglycan synthesis</keyword>
<evidence type="ECO:0000256" key="3">
    <source>
        <dbReference type="ARBA" id="ARBA00022692"/>
    </source>
</evidence>
<keyword evidence="6 8" id="KW-1133">Transmembrane helix</keyword>
<feature type="transmembrane region" description="Helical" evidence="8">
    <location>
        <begin position="453"/>
        <end position="472"/>
    </location>
</feature>
<name>A0A8A4ZJN5_9MICO</name>
<feature type="transmembrane region" description="Helical" evidence="8">
    <location>
        <begin position="346"/>
        <end position="369"/>
    </location>
</feature>
<dbReference type="GO" id="GO:0015648">
    <property type="term" value="F:lipid-linked peptidoglycan transporter activity"/>
    <property type="evidence" value="ECO:0007669"/>
    <property type="project" value="TreeGrafter"/>
</dbReference>
<dbReference type="InterPro" id="IPR004268">
    <property type="entry name" value="MurJ"/>
</dbReference>
<dbReference type="EMBL" id="CP071868">
    <property type="protein sequence ID" value="QTE30716.1"/>
    <property type="molecule type" value="Genomic_DNA"/>
</dbReference>
<evidence type="ECO:0000256" key="8">
    <source>
        <dbReference type="SAM" id="Phobius"/>
    </source>
</evidence>